<keyword evidence="1" id="KW-0732">Signal</keyword>
<protein>
    <submittedName>
        <fullName evidence="2">Fatty alcohol acetyltransferase</fullName>
    </submittedName>
</protein>
<gene>
    <name evidence="2" type="primary">ATF</name>
</gene>
<name>A0A088M998_AGRSE</name>
<evidence type="ECO:0000256" key="1">
    <source>
        <dbReference type="SAM" id="SignalP"/>
    </source>
</evidence>
<proteinExistence type="evidence at transcript level"/>
<reference evidence="2" key="2">
    <citation type="journal article" date="2015" name="BMC Genomics">
        <title>Analysis of the agrotis segetum pheromone gland transcriptome in the light of Sex pheromone biosynthesis.</title>
        <authorList>
            <person name="Ding B.J."/>
            <person name="Lofstedt C."/>
        </authorList>
    </citation>
    <scope>NUCLEOTIDE SEQUENCE</scope>
    <source>
        <tissue evidence="2">Pheromone gland</tissue>
    </source>
</reference>
<feature type="chain" id="PRO_5001837578" evidence="1">
    <location>
        <begin position="19"/>
        <end position="423"/>
    </location>
</feature>
<dbReference type="GO" id="GO:0016740">
    <property type="term" value="F:transferase activity"/>
    <property type="evidence" value="ECO:0007669"/>
    <property type="project" value="UniProtKB-KW"/>
</dbReference>
<dbReference type="EMBL" id="KJ579226">
    <property type="protein sequence ID" value="AIN34702.1"/>
    <property type="molecule type" value="mRNA"/>
</dbReference>
<accession>A0A088M998</accession>
<evidence type="ECO:0000313" key="2">
    <source>
        <dbReference type="EMBL" id="AIN34702.1"/>
    </source>
</evidence>
<keyword evidence="2" id="KW-0808">Transferase</keyword>
<feature type="signal peptide" evidence="1">
    <location>
        <begin position="1"/>
        <end position="18"/>
    </location>
</feature>
<reference evidence="2" key="1">
    <citation type="submission" date="2014-03" db="EMBL/GenBank/DDBJ databases">
        <authorList>
            <person name="Saikia M."/>
            <person name="Chaudhari Y."/>
            <person name="Khan M."/>
            <person name="Devi D."/>
        </authorList>
    </citation>
    <scope>NUCLEOTIDE SEQUENCE</scope>
    <source>
        <tissue evidence="2">Pheromone gland</tissue>
    </source>
</reference>
<organism evidence="2">
    <name type="scientific">Agrotis segetum</name>
    <name type="common">Turnip moth</name>
    <dbReference type="NCBI Taxonomy" id="47767"/>
    <lineage>
        <taxon>Eukaryota</taxon>
        <taxon>Metazoa</taxon>
        <taxon>Ecdysozoa</taxon>
        <taxon>Arthropoda</taxon>
        <taxon>Hexapoda</taxon>
        <taxon>Insecta</taxon>
        <taxon>Pterygota</taxon>
        <taxon>Neoptera</taxon>
        <taxon>Endopterygota</taxon>
        <taxon>Lepidoptera</taxon>
        <taxon>Glossata</taxon>
        <taxon>Ditrysia</taxon>
        <taxon>Noctuoidea</taxon>
        <taxon>Noctuidae</taxon>
        <taxon>Noctuinae</taxon>
        <taxon>Noctuini</taxon>
        <taxon>Agrotis</taxon>
    </lineage>
</organism>
<sequence>MWQSSIIIFAVLLVQVYSAPQFITFKEGKLGVNFGGYHAGVGLGGVAGGSNTAGGLFAEAGTPFGQGAKAGLGGAVNGNSGTAGGLYAAATAGGNVNAAAGLGGAVAGGKSVGGGFSTAQAGGKSATSVLGGESDVSGSSGFSIEAHKSIGVPTTVVKETKVSIVPVEEVKNVQGEAKFEATNEIAPSANAGAEGNINAYVNVNAKPEIVKEVSTWKGPYYHTSKIPPFDFQDFMSSLFRSPQGSYSPPMWAPPPQYNYIQQIHAEPTPVVQTIYLRKHKPHRHHVHKAVYVGGYAGVGGEVAPPVQQTVVYKTVQPIEKRVDVNVDVNAHGGAGAAVSGEHYGPSSGVTYTKQVAVNSRPSTFFQDIFNIPISTLKAVSGFLSNTAQNTGISVQKSASFNAGGYSGFSGKAGYSGHSGYYSY</sequence>
<dbReference type="AlphaFoldDB" id="A0A088M998"/>